<feature type="transmembrane region" description="Helical" evidence="8">
    <location>
        <begin position="319"/>
        <end position="338"/>
    </location>
</feature>
<accession>A0A0G0U1P0</accession>
<feature type="transmembrane region" description="Helical" evidence="8">
    <location>
        <begin position="292"/>
        <end position="312"/>
    </location>
</feature>
<evidence type="ECO:0000256" key="3">
    <source>
        <dbReference type="ARBA" id="ARBA00022676"/>
    </source>
</evidence>
<evidence type="ECO:0000256" key="4">
    <source>
        <dbReference type="ARBA" id="ARBA00022679"/>
    </source>
</evidence>
<evidence type="ECO:0000259" key="9">
    <source>
        <dbReference type="Pfam" id="PF13231"/>
    </source>
</evidence>
<keyword evidence="6 8" id="KW-1133">Transmembrane helix</keyword>
<feature type="transmembrane region" description="Helical" evidence="8">
    <location>
        <begin position="259"/>
        <end position="280"/>
    </location>
</feature>
<feature type="transmembrane region" description="Helical" evidence="8">
    <location>
        <begin position="110"/>
        <end position="126"/>
    </location>
</feature>
<dbReference type="Pfam" id="PF13231">
    <property type="entry name" value="PMT_2"/>
    <property type="match status" value="1"/>
</dbReference>
<keyword evidence="4 10" id="KW-0808">Transferase</keyword>
<keyword evidence="3 10" id="KW-0328">Glycosyltransferase</keyword>
<dbReference type="GO" id="GO:0016763">
    <property type="term" value="F:pentosyltransferase activity"/>
    <property type="evidence" value="ECO:0007669"/>
    <property type="project" value="TreeGrafter"/>
</dbReference>
<evidence type="ECO:0000256" key="8">
    <source>
        <dbReference type="SAM" id="Phobius"/>
    </source>
</evidence>
<dbReference type="PANTHER" id="PTHR33908:SF11">
    <property type="entry name" value="MEMBRANE PROTEIN"/>
    <property type="match status" value="1"/>
</dbReference>
<feature type="transmembrane region" description="Helical" evidence="8">
    <location>
        <begin position="83"/>
        <end position="103"/>
    </location>
</feature>
<name>A0A0G0U1P0_9BACT</name>
<proteinExistence type="predicted"/>
<evidence type="ECO:0000313" key="11">
    <source>
        <dbReference type="Proteomes" id="UP000034601"/>
    </source>
</evidence>
<keyword evidence="7 8" id="KW-0472">Membrane</keyword>
<keyword evidence="2" id="KW-1003">Cell membrane</keyword>
<dbReference type="Proteomes" id="UP000034601">
    <property type="component" value="Unassembled WGS sequence"/>
</dbReference>
<evidence type="ECO:0000256" key="1">
    <source>
        <dbReference type="ARBA" id="ARBA00004651"/>
    </source>
</evidence>
<dbReference type="GO" id="GO:0009103">
    <property type="term" value="P:lipopolysaccharide biosynthetic process"/>
    <property type="evidence" value="ECO:0007669"/>
    <property type="project" value="UniProtKB-ARBA"/>
</dbReference>
<evidence type="ECO:0000256" key="2">
    <source>
        <dbReference type="ARBA" id="ARBA00022475"/>
    </source>
</evidence>
<feature type="transmembrane region" description="Helical" evidence="8">
    <location>
        <begin position="15"/>
        <end position="36"/>
    </location>
</feature>
<comment type="subcellular location">
    <subcellularLocation>
        <location evidence="1">Cell membrane</location>
        <topology evidence="1">Multi-pass membrane protein</topology>
    </subcellularLocation>
</comment>
<keyword evidence="5 8" id="KW-0812">Transmembrane</keyword>
<evidence type="ECO:0000256" key="6">
    <source>
        <dbReference type="ARBA" id="ARBA00022989"/>
    </source>
</evidence>
<organism evidence="10 11">
    <name type="scientific">Candidatus Daviesbacteria bacterium GW2011_GWA2_40_9</name>
    <dbReference type="NCBI Taxonomy" id="1618424"/>
    <lineage>
        <taxon>Bacteria</taxon>
        <taxon>Candidatus Daviesiibacteriota</taxon>
    </lineage>
</organism>
<evidence type="ECO:0000313" key="10">
    <source>
        <dbReference type="EMBL" id="KKR83028.1"/>
    </source>
</evidence>
<dbReference type="InterPro" id="IPR038731">
    <property type="entry name" value="RgtA/B/C-like"/>
</dbReference>
<dbReference type="PANTHER" id="PTHR33908">
    <property type="entry name" value="MANNOSYLTRANSFERASE YKCB-RELATED"/>
    <property type="match status" value="1"/>
</dbReference>
<protein>
    <submittedName>
        <fullName evidence="10">Putative membrane protein, dolichyl-phosphate-mannose-protein mannosyltransferase family</fullName>
    </submittedName>
</protein>
<gene>
    <name evidence="10" type="ORF">UU29_C0008G0137</name>
</gene>
<dbReference type="InterPro" id="IPR050297">
    <property type="entry name" value="LipidA_mod_glycosyltrf_83"/>
</dbReference>
<dbReference type="AlphaFoldDB" id="A0A0G0U1P0"/>
<reference evidence="10 11" key="1">
    <citation type="journal article" date="2015" name="Nature">
        <title>rRNA introns, odd ribosomes, and small enigmatic genomes across a large radiation of phyla.</title>
        <authorList>
            <person name="Brown C.T."/>
            <person name="Hug L.A."/>
            <person name="Thomas B.C."/>
            <person name="Sharon I."/>
            <person name="Castelle C.J."/>
            <person name="Singh A."/>
            <person name="Wilkins M.J."/>
            <person name="Williams K.H."/>
            <person name="Banfield J.F."/>
        </authorList>
    </citation>
    <scope>NUCLEOTIDE SEQUENCE [LARGE SCALE GENOMIC DNA]</scope>
</reference>
<comment type="caution">
    <text evidence="10">The sequence shown here is derived from an EMBL/GenBank/DDBJ whole genome shotgun (WGS) entry which is preliminary data.</text>
</comment>
<evidence type="ECO:0000256" key="7">
    <source>
        <dbReference type="ARBA" id="ARBA00023136"/>
    </source>
</evidence>
<sequence length="476" mass="54968">MRYFNFLLTHIKANINLYLIISAAFILRLPFGLSYLEDWDSVQLALGIHHFSIVDHQPHPPGYPLYILLGKISYFLTGNDTDALTLLSIILGSLSVVPFYLLVKKMFNQSIAFFASLLFIIIPIHWRLSEIALTDIPGFFFLLTAGYFIYLSKNSLKKLTLSALFSGLVLGFRFNEIPILLALLSLALFYQKRIKNILLVLGVFVLGTSLWLLPLIFITGFGQFINSYSSLASYVVKHDVLLNSSLSIKGLFKTKLEQLLYLLNLSYTWPIVTLSILSLFKLVTKRSWWKEYHFQFLLVWTLAYLTPLLFIYNLEHPRHLLPLLPPLIIISVAMFFWLIPTLKISIPIFLLILMLVFLQGWPQIIKLKQDIPPTIQPVLFVKSNFHPQNTTLITSFTYRQFQYYAPEFTNYYSDKINKIAVSDDQIIIVDYLGLKDKISGSSTFKIVGQQSFIGDRNIFTRVPEVKLYILKKDRYE</sequence>
<feature type="transmembrane region" description="Helical" evidence="8">
    <location>
        <begin position="132"/>
        <end position="151"/>
    </location>
</feature>
<dbReference type="GO" id="GO:0005886">
    <property type="term" value="C:plasma membrane"/>
    <property type="evidence" value="ECO:0007669"/>
    <property type="project" value="UniProtKB-SubCell"/>
</dbReference>
<evidence type="ECO:0000256" key="5">
    <source>
        <dbReference type="ARBA" id="ARBA00022692"/>
    </source>
</evidence>
<feature type="transmembrane region" description="Helical" evidence="8">
    <location>
        <begin position="196"/>
        <end position="218"/>
    </location>
</feature>
<feature type="domain" description="Glycosyltransferase RgtA/B/C/D-like" evidence="9">
    <location>
        <begin position="59"/>
        <end position="205"/>
    </location>
</feature>
<dbReference type="EMBL" id="LCAB01000008">
    <property type="protein sequence ID" value="KKR83028.1"/>
    <property type="molecule type" value="Genomic_DNA"/>
</dbReference>